<gene>
    <name evidence="8" type="ORF">EYC84_006605</name>
</gene>
<dbReference type="PANTHER" id="PTHR14741:SF32">
    <property type="entry name" value="TRIMETHYLGUANOSINE SYNTHASE"/>
    <property type="match status" value="1"/>
</dbReference>
<comment type="catalytic activity">
    <reaction evidence="5">
        <text>a 5'-end (N(2),N(7)-dimethyl 5'-triphosphoguanosine)-ribonucleoside in snRNA + S-adenosyl-L-methionine = a 5'-end (N(2),N(2),N(7)-trimethyl 5'-triphosphoguanosine)-ribonucleoside in snRNA + S-adenosyl-L-homocysteine + H(+)</text>
        <dbReference type="Rhea" id="RHEA:78479"/>
        <dbReference type="Rhea" id="RHEA-COMP:19087"/>
        <dbReference type="Rhea" id="RHEA-COMP:19089"/>
        <dbReference type="ChEBI" id="CHEBI:15378"/>
        <dbReference type="ChEBI" id="CHEBI:57856"/>
        <dbReference type="ChEBI" id="CHEBI:59789"/>
        <dbReference type="ChEBI" id="CHEBI:167623"/>
        <dbReference type="ChEBI" id="CHEBI:172880"/>
    </reaction>
    <physiologicalReaction direction="left-to-right" evidence="5">
        <dbReference type="Rhea" id="RHEA:78480"/>
    </physiologicalReaction>
</comment>
<evidence type="ECO:0000256" key="2">
    <source>
        <dbReference type="ARBA" id="ARBA00025783"/>
    </source>
</evidence>
<dbReference type="InterPro" id="IPR019012">
    <property type="entry name" value="RNA_cap_Gua-N2-MeTrfase"/>
</dbReference>
<dbReference type="AlphaFoldDB" id="A0A5M9K7L3"/>
<dbReference type="Pfam" id="PF09445">
    <property type="entry name" value="Methyltransf_15"/>
    <property type="match status" value="1"/>
</dbReference>
<name>A0A5M9K7L3_MONFR</name>
<organism evidence="8 9">
    <name type="scientific">Monilinia fructicola</name>
    <name type="common">Brown rot fungus</name>
    <name type="synonym">Ciboria fructicola</name>
    <dbReference type="NCBI Taxonomy" id="38448"/>
    <lineage>
        <taxon>Eukaryota</taxon>
        <taxon>Fungi</taxon>
        <taxon>Dikarya</taxon>
        <taxon>Ascomycota</taxon>
        <taxon>Pezizomycotina</taxon>
        <taxon>Leotiomycetes</taxon>
        <taxon>Helotiales</taxon>
        <taxon>Sclerotiniaceae</taxon>
        <taxon>Monilinia</taxon>
    </lineage>
</organism>
<evidence type="ECO:0000256" key="7">
    <source>
        <dbReference type="ARBA" id="ARBA00049790"/>
    </source>
</evidence>
<evidence type="ECO:0000256" key="1">
    <source>
        <dbReference type="ARBA" id="ARBA00018517"/>
    </source>
</evidence>
<evidence type="ECO:0000256" key="5">
    <source>
        <dbReference type="ARBA" id="ARBA00048763"/>
    </source>
</evidence>
<dbReference type="CDD" id="cd02440">
    <property type="entry name" value="AdoMet_MTases"/>
    <property type="match status" value="1"/>
</dbReference>
<proteinExistence type="inferred from homology"/>
<comment type="caution">
    <text evidence="8">The sequence shown here is derived from an EMBL/GenBank/DDBJ whole genome shotgun (WGS) entry which is preliminary data.</text>
</comment>
<comment type="similarity">
    <text evidence="2">Belongs to the methyltransferase superfamily. Trimethylguanosine synthase family.</text>
</comment>
<comment type="catalytic activity">
    <reaction evidence="6">
        <text>a 5'-end (N(7)-methyl 5'-triphosphoguanosine)-ribonucleoside in snRNA + S-adenosyl-L-methionine = a 5'-end (N(2),N(7)-dimethyl 5'-triphosphoguanosine)-ribonucleoside in snRNA + S-adenosyl-L-homocysteine + H(+)</text>
        <dbReference type="Rhea" id="RHEA:78471"/>
        <dbReference type="Rhea" id="RHEA-COMP:19085"/>
        <dbReference type="Rhea" id="RHEA-COMP:19087"/>
        <dbReference type="ChEBI" id="CHEBI:15378"/>
        <dbReference type="ChEBI" id="CHEBI:57856"/>
        <dbReference type="ChEBI" id="CHEBI:59789"/>
        <dbReference type="ChEBI" id="CHEBI:156461"/>
        <dbReference type="ChEBI" id="CHEBI:172880"/>
    </reaction>
    <physiologicalReaction direction="left-to-right" evidence="6">
        <dbReference type="Rhea" id="RHEA:78472"/>
    </physiologicalReaction>
</comment>
<evidence type="ECO:0000256" key="4">
    <source>
        <dbReference type="ARBA" id="ARBA00048740"/>
    </source>
</evidence>
<protein>
    <recommendedName>
        <fullName evidence="1">Trimethylguanosine synthase</fullName>
    </recommendedName>
    <alternativeName>
        <fullName evidence="7">Cap-specific guanine-N(2) methyltransferase</fullName>
    </alternativeName>
</protein>
<dbReference type="SUPFAM" id="SSF53335">
    <property type="entry name" value="S-adenosyl-L-methionine-dependent methyltransferases"/>
    <property type="match status" value="1"/>
</dbReference>
<dbReference type="GO" id="GO:0071164">
    <property type="term" value="F:RNA cap trimethylguanosine synthase activity"/>
    <property type="evidence" value="ECO:0007669"/>
    <property type="project" value="TreeGrafter"/>
</dbReference>
<comment type="catalytic activity">
    <reaction evidence="3">
        <text>a 5'-end (N(2),N(7)-dimethyl 5'-triphosphoguanosine)-ribonucleoside in snoRNA + S-adenosyl-L-methionine = a 5'-end (N(2),N(2),N(7)-trimethyl 5'-triphosphoguanosine)-ribonucleoside in snoRNA + S-adenosyl-L-homocysteine + H(+)</text>
        <dbReference type="Rhea" id="RHEA:78507"/>
        <dbReference type="Rhea" id="RHEA-COMP:19088"/>
        <dbReference type="Rhea" id="RHEA-COMP:19090"/>
        <dbReference type="ChEBI" id="CHEBI:15378"/>
        <dbReference type="ChEBI" id="CHEBI:57856"/>
        <dbReference type="ChEBI" id="CHEBI:59789"/>
        <dbReference type="ChEBI" id="CHEBI:167623"/>
        <dbReference type="ChEBI" id="CHEBI:172880"/>
    </reaction>
    <physiologicalReaction direction="left-to-right" evidence="3">
        <dbReference type="Rhea" id="RHEA:78508"/>
    </physiologicalReaction>
</comment>
<evidence type="ECO:0000256" key="3">
    <source>
        <dbReference type="ARBA" id="ARBA00047418"/>
    </source>
</evidence>
<dbReference type="VEuPathDB" id="FungiDB:MFRU_009g03340"/>
<keyword evidence="9" id="KW-1185">Reference proteome</keyword>
<evidence type="ECO:0000313" key="8">
    <source>
        <dbReference type="EMBL" id="KAA8576493.1"/>
    </source>
</evidence>
<dbReference type="GO" id="GO:0005634">
    <property type="term" value="C:nucleus"/>
    <property type="evidence" value="ECO:0007669"/>
    <property type="project" value="TreeGrafter"/>
</dbReference>
<reference evidence="8 9" key="1">
    <citation type="submission" date="2019-06" db="EMBL/GenBank/DDBJ databases">
        <title>Genome Sequence of the Brown Rot Fungal Pathogen Monilinia fructicola.</title>
        <authorList>
            <person name="De Miccolis Angelini R.M."/>
            <person name="Landi L."/>
            <person name="Abate D."/>
            <person name="Pollastro S."/>
            <person name="Romanazzi G."/>
            <person name="Faretra F."/>
        </authorList>
    </citation>
    <scope>NUCLEOTIDE SEQUENCE [LARGE SCALE GENOMIC DNA]</scope>
    <source>
        <strain evidence="8 9">Mfrc123</strain>
    </source>
</reference>
<dbReference type="InterPro" id="IPR029063">
    <property type="entry name" value="SAM-dependent_MTases_sf"/>
</dbReference>
<comment type="catalytic activity">
    <reaction evidence="4">
        <text>a 5'-end (N(7)-methyl 5'-triphosphoguanosine)-ribonucleoside in snoRNA + S-adenosyl-L-methionine = a 5'-end (N(2),N(7)-dimethyl 5'-triphosphoguanosine)-ribonucleoside in snoRNA + S-adenosyl-L-homocysteine + H(+)</text>
        <dbReference type="Rhea" id="RHEA:78475"/>
        <dbReference type="Rhea" id="RHEA-COMP:19086"/>
        <dbReference type="Rhea" id="RHEA-COMP:19088"/>
        <dbReference type="ChEBI" id="CHEBI:15378"/>
        <dbReference type="ChEBI" id="CHEBI:57856"/>
        <dbReference type="ChEBI" id="CHEBI:59789"/>
        <dbReference type="ChEBI" id="CHEBI:156461"/>
        <dbReference type="ChEBI" id="CHEBI:172880"/>
    </reaction>
    <physiologicalReaction direction="left-to-right" evidence="4">
        <dbReference type="Rhea" id="RHEA:78476"/>
    </physiologicalReaction>
</comment>
<dbReference type="EMBL" id="VICG01000001">
    <property type="protein sequence ID" value="KAA8576493.1"/>
    <property type="molecule type" value="Genomic_DNA"/>
</dbReference>
<evidence type="ECO:0000313" key="9">
    <source>
        <dbReference type="Proteomes" id="UP000322873"/>
    </source>
</evidence>
<dbReference type="Gene3D" id="3.40.50.150">
    <property type="entry name" value="Vaccinia Virus protein VP39"/>
    <property type="match status" value="1"/>
</dbReference>
<dbReference type="Proteomes" id="UP000322873">
    <property type="component" value="Unassembled WGS sequence"/>
</dbReference>
<evidence type="ECO:0000256" key="6">
    <source>
        <dbReference type="ARBA" id="ARBA00049075"/>
    </source>
</evidence>
<accession>A0A5M9K7L3</accession>
<dbReference type="FunFam" id="3.40.50.150:FF:000270">
    <property type="entry name" value="RNA methylase family protein"/>
    <property type="match status" value="1"/>
</dbReference>
<sequence>MARASQHTVNGDWCGIRRRNIVSDFVPAQKSTKMVVNGSNSHGHAPAVEYEENQDNGDPAQFELDDKCTHYTSLKEVPWDLHKYWQQRYSMFSLYDYGIYMTDDAWFGVTPEPVANKIAEDYASSTSPTKRTIIDIFAGAGGNSIAFALSNRWDHVIAIEKDPSVIACAENNAYIYGVTNITWVNGDCFEYLKTHASSIDPSETVIFASPPWGGPGYTTENIFDLSTMQPYSVQYIHEACKTMDTALYLPRTSDLRQITQLLPEGKKVELVQYCMEGANQHQLLGQTMRAKCLLHELENLRSEIQYLWESRLEQCKIYIMLNSL</sequence>
<dbReference type="PANTHER" id="PTHR14741">
    <property type="entry name" value="S-ADENOSYLMETHIONINE-DEPENDENT METHYLTRANSFERASE RELATED"/>
    <property type="match status" value="1"/>
</dbReference>